<dbReference type="AlphaFoldDB" id="A0A6A6TXK3"/>
<evidence type="ECO:0000313" key="1">
    <source>
        <dbReference type="EMBL" id="KAF2664176.1"/>
    </source>
</evidence>
<gene>
    <name evidence="1" type="ORF">BT63DRAFT_102838</name>
</gene>
<keyword evidence="2" id="KW-1185">Reference proteome</keyword>
<proteinExistence type="predicted"/>
<protein>
    <submittedName>
        <fullName evidence="1">Uncharacterized protein</fullName>
    </submittedName>
</protein>
<dbReference type="EMBL" id="MU004243">
    <property type="protein sequence ID" value="KAF2664176.1"/>
    <property type="molecule type" value="Genomic_DNA"/>
</dbReference>
<name>A0A6A6TXK3_9PEZI</name>
<sequence length="155" mass="17267">MRLSHNDLSRSHVNSACVLSFSNPFSLKKVFMAQGKISALLESRNVAHFGAATARATSSIQVLRAKRYRFTYCSMACEEIPIRMNMSCARRFATQLKHPNNSKQRVHLSNNVAPNSYGYNLKSCGQKPIILSISPSRVPTTHTLSCQQRSPPQLA</sequence>
<organism evidence="1 2">
    <name type="scientific">Microthyrium microscopicum</name>
    <dbReference type="NCBI Taxonomy" id="703497"/>
    <lineage>
        <taxon>Eukaryota</taxon>
        <taxon>Fungi</taxon>
        <taxon>Dikarya</taxon>
        <taxon>Ascomycota</taxon>
        <taxon>Pezizomycotina</taxon>
        <taxon>Dothideomycetes</taxon>
        <taxon>Dothideomycetes incertae sedis</taxon>
        <taxon>Microthyriales</taxon>
        <taxon>Microthyriaceae</taxon>
        <taxon>Microthyrium</taxon>
    </lineage>
</organism>
<accession>A0A6A6TXK3</accession>
<dbReference type="Proteomes" id="UP000799302">
    <property type="component" value="Unassembled WGS sequence"/>
</dbReference>
<evidence type="ECO:0000313" key="2">
    <source>
        <dbReference type="Proteomes" id="UP000799302"/>
    </source>
</evidence>
<reference evidence="1" key="1">
    <citation type="journal article" date="2020" name="Stud. Mycol.">
        <title>101 Dothideomycetes genomes: a test case for predicting lifestyles and emergence of pathogens.</title>
        <authorList>
            <person name="Haridas S."/>
            <person name="Albert R."/>
            <person name="Binder M."/>
            <person name="Bloem J."/>
            <person name="Labutti K."/>
            <person name="Salamov A."/>
            <person name="Andreopoulos B."/>
            <person name="Baker S."/>
            <person name="Barry K."/>
            <person name="Bills G."/>
            <person name="Bluhm B."/>
            <person name="Cannon C."/>
            <person name="Castanera R."/>
            <person name="Culley D."/>
            <person name="Daum C."/>
            <person name="Ezra D."/>
            <person name="Gonzalez J."/>
            <person name="Henrissat B."/>
            <person name="Kuo A."/>
            <person name="Liang C."/>
            <person name="Lipzen A."/>
            <person name="Lutzoni F."/>
            <person name="Magnuson J."/>
            <person name="Mondo S."/>
            <person name="Nolan M."/>
            <person name="Ohm R."/>
            <person name="Pangilinan J."/>
            <person name="Park H.-J."/>
            <person name="Ramirez L."/>
            <person name="Alfaro M."/>
            <person name="Sun H."/>
            <person name="Tritt A."/>
            <person name="Yoshinaga Y."/>
            <person name="Zwiers L.-H."/>
            <person name="Turgeon B."/>
            <person name="Goodwin S."/>
            <person name="Spatafora J."/>
            <person name="Crous P."/>
            <person name="Grigoriev I."/>
        </authorList>
    </citation>
    <scope>NUCLEOTIDE SEQUENCE</scope>
    <source>
        <strain evidence="1">CBS 115976</strain>
    </source>
</reference>